<comment type="cofactor">
    <cofactor evidence="1 15">
        <name>heme</name>
        <dbReference type="ChEBI" id="CHEBI:30413"/>
    </cofactor>
</comment>
<keyword evidence="7" id="KW-0256">Endoplasmic reticulum</keyword>
<sequence length="449" mass="51528">MGGKHPKVTSASLLQLRETYGPVFTIYLATQRVMVLCSYEAVKEALVDQAEEFSGRDGLAIAERTSKGNGLFFSNGETWRQLRRFALSTLRNFGMGKRSIEERIQEEIQYLLEEFRKTKGIPLDPTFVLRRSVSNVICSVVFGARYSYEDEEFQTLLILIRENFRRVDTVWVQLYNFFPTLMRHLPGPHNQLFQNFEEQKRYVAGIVQKHKETLDPSSPRDYTDAFLIRMQQEEDNPDTKFHHENLLLSALDLFFAGTETTSTTLRYGLLVLLKYPDVTERIQEEIERVIGRNRLPCMEDRTKMPYTDAVINEIQRFIDIFPLGVPHSVTRDTQFRGYTIPKGTIVLPILNSVLHDATQFADPETFNPSRFLDETGGFKKNAAFMPFSAGKRACPGEALARMELFLFFTAILQSFAISSPTCPEDINVTPEYHGFGKVPRGYQLSLIPH</sequence>
<evidence type="ECO:0000256" key="2">
    <source>
        <dbReference type="ARBA" id="ARBA00004524"/>
    </source>
</evidence>
<organism evidence="17 18">
    <name type="scientific">Pelusios castaneus</name>
    <name type="common">West African mud turtle</name>
    <dbReference type="NCBI Taxonomy" id="367368"/>
    <lineage>
        <taxon>Eukaryota</taxon>
        <taxon>Metazoa</taxon>
        <taxon>Chordata</taxon>
        <taxon>Craniata</taxon>
        <taxon>Vertebrata</taxon>
        <taxon>Euteleostomi</taxon>
        <taxon>Archelosauria</taxon>
        <taxon>Testudinata</taxon>
        <taxon>Testudines</taxon>
        <taxon>Pleurodira</taxon>
        <taxon>Pelomedusidae</taxon>
        <taxon>Pelusios</taxon>
    </lineage>
</organism>
<evidence type="ECO:0000313" key="17">
    <source>
        <dbReference type="Ensembl" id="ENSPCEP00000023059.1"/>
    </source>
</evidence>
<keyword evidence="9 16" id="KW-0560">Oxidoreductase</keyword>
<dbReference type="PRINTS" id="PR01684">
    <property type="entry name" value="EP450ICYP2A"/>
</dbReference>
<evidence type="ECO:0000256" key="14">
    <source>
        <dbReference type="ARBA" id="ARBA00047827"/>
    </source>
</evidence>
<evidence type="ECO:0008006" key="19">
    <source>
        <dbReference type="Google" id="ProtNLM"/>
    </source>
</evidence>
<keyword evidence="18" id="KW-1185">Reference proteome</keyword>
<evidence type="ECO:0000256" key="13">
    <source>
        <dbReference type="ARBA" id="ARBA00037347"/>
    </source>
</evidence>
<name>A0A8C8VPG9_9SAUR</name>
<protein>
    <recommendedName>
        <fullName evidence="19">Cytochrome P450</fullName>
    </recommendedName>
</protein>
<evidence type="ECO:0000256" key="10">
    <source>
        <dbReference type="ARBA" id="ARBA00023004"/>
    </source>
</evidence>
<dbReference type="Gene3D" id="1.10.630.10">
    <property type="entry name" value="Cytochrome P450"/>
    <property type="match status" value="1"/>
</dbReference>
<dbReference type="GO" id="GO:0016712">
    <property type="term" value="F:oxidoreductase activity, acting on paired donors, with incorporation or reduction of molecular oxygen, reduced flavin or flavoprotein as one donor, and incorporation of one atom of oxygen"/>
    <property type="evidence" value="ECO:0007669"/>
    <property type="project" value="UniProtKB-EC"/>
</dbReference>
<proteinExistence type="inferred from homology"/>
<dbReference type="GO" id="GO:0005789">
    <property type="term" value="C:endoplasmic reticulum membrane"/>
    <property type="evidence" value="ECO:0007669"/>
    <property type="project" value="UniProtKB-SubCell"/>
</dbReference>
<evidence type="ECO:0000256" key="12">
    <source>
        <dbReference type="ARBA" id="ARBA00023136"/>
    </source>
</evidence>
<dbReference type="PANTHER" id="PTHR24300">
    <property type="entry name" value="CYTOCHROME P450 508A4-RELATED"/>
    <property type="match status" value="1"/>
</dbReference>
<dbReference type="PRINTS" id="PR00463">
    <property type="entry name" value="EP450I"/>
</dbReference>
<dbReference type="AlphaFoldDB" id="A0A8C8VPG9"/>
<keyword evidence="6 15" id="KW-0479">Metal-binding</keyword>
<keyword evidence="12" id="KW-0472">Membrane</keyword>
<evidence type="ECO:0000256" key="16">
    <source>
        <dbReference type="RuleBase" id="RU000461"/>
    </source>
</evidence>
<dbReference type="FunFam" id="1.10.630.10:FF:000001">
    <property type="entry name" value="Cytochrome P450, family 2"/>
    <property type="match status" value="1"/>
</dbReference>
<evidence type="ECO:0000256" key="6">
    <source>
        <dbReference type="ARBA" id="ARBA00022723"/>
    </source>
</evidence>
<evidence type="ECO:0000256" key="8">
    <source>
        <dbReference type="ARBA" id="ARBA00022848"/>
    </source>
</evidence>
<evidence type="ECO:0000256" key="15">
    <source>
        <dbReference type="PIRSR" id="PIRSR602401-1"/>
    </source>
</evidence>
<dbReference type="CDD" id="cd11026">
    <property type="entry name" value="CYP2"/>
    <property type="match status" value="1"/>
</dbReference>
<dbReference type="GO" id="GO:0020037">
    <property type="term" value="F:heme binding"/>
    <property type="evidence" value="ECO:0007669"/>
    <property type="project" value="InterPro"/>
</dbReference>
<comment type="function">
    <text evidence="13">Cytochromes P450 are a group of heme-thiolate monooxygenases. In liver microsomes, this enzyme is involved in an NADPH-dependent electron transport pathway. It oxidizes a variety of structurally unrelated compounds, including steroids, fatty acids, and xenobiotics.</text>
</comment>
<evidence type="ECO:0000256" key="5">
    <source>
        <dbReference type="ARBA" id="ARBA00022617"/>
    </source>
</evidence>
<dbReference type="InterPro" id="IPR002401">
    <property type="entry name" value="Cyt_P450_E_grp-I"/>
</dbReference>
<dbReference type="GO" id="GO:0005506">
    <property type="term" value="F:iron ion binding"/>
    <property type="evidence" value="ECO:0007669"/>
    <property type="project" value="InterPro"/>
</dbReference>
<dbReference type="GO" id="GO:0019373">
    <property type="term" value="P:epoxygenase P450 pathway"/>
    <property type="evidence" value="ECO:0007669"/>
    <property type="project" value="TreeGrafter"/>
</dbReference>
<dbReference type="Pfam" id="PF00067">
    <property type="entry name" value="p450"/>
    <property type="match status" value="1"/>
</dbReference>
<evidence type="ECO:0000256" key="7">
    <source>
        <dbReference type="ARBA" id="ARBA00022824"/>
    </source>
</evidence>
<dbReference type="GO" id="GO:0008392">
    <property type="term" value="F:arachidonate epoxygenase activity"/>
    <property type="evidence" value="ECO:0007669"/>
    <property type="project" value="TreeGrafter"/>
</dbReference>
<dbReference type="Ensembl" id="ENSPCET00000023826.1">
    <property type="protein sequence ID" value="ENSPCEP00000023059.1"/>
    <property type="gene ID" value="ENSPCEG00000017555.1"/>
</dbReference>
<dbReference type="InterPro" id="IPR050182">
    <property type="entry name" value="Cytochrome_P450_fam2"/>
</dbReference>
<dbReference type="PRINTS" id="PR00385">
    <property type="entry name" value="P450"/>
</dbReference>
<comment type="similarity">
    <text evidence="4 16">Belongs to the cytochrome P450 family.</text>
</comment>
<keyword evidence="5 15" id="KW-0349">Heme</keyword>
<reference evidence="17" key="2">
    <citation type="submission" date="2025-09" db="UniProtKB">
        <authorList>
            <consortium name="Ensembl"/>
        </authorList>
    </citation>
    <scope>IDENTIFICATION</scope>
</reference>
<keyword evidence="10 15" id="KW-0408">Iron</keyword>
<dbReference type="Proteomes" id="UP000694393">
    <property type="component" value="Unplaced"/>
</dbReference>
<dbReference type="PANTHER" id="PTHR24300:SF153">
    <property type="entry name" value="CYTOCHROME P450 2G1-LIKE-RELATED"/>
    <property type="match status" value="1"/>
</dbReference>
<evidence type="ECO:0000256" key="3">
    <source>
        <dbReference type="ARBA" id="ARBA00004586"/>
    </source>
</evidence>
<reference evidence="17" key="1">
    <citation type="submission" date="2025-08" db="UniProtKB">
        <authorList>
            <consortium name="Ensembl"/>
        </authorList>
    </citation>
    <scope>IDENTIFICATION</scope>
</reference>
<evidence type="ECO:0000256" key="4">
    <source>
        <dbReference type="ARBA" id="ARBA00010617"/>
    </source>
</evidence>
<dbReference type="InterPro" id="IPR017972">
    <property type="entry name" value="Cyt_P450_CS"/>
</dbReference>
<dbReference type="InterPro" id="IPR001128">
    <property type="entry name" value="Cyt_P450"/>
</dbReference>
<comment type="catalytic activity">
    <reaction evidence="14">
        <text>an organic molecule + reduced [NADPH--hemoprotein reductase] + O2 = an alcohol + oxidized [NADPH--hemoprotein reductase] + H2O + H(+)</text>
        <dbReference type="Rhea" id="RHEA:17149"/>
        <dbReference type="Rhea" id="RHEA-COMP:11964"/>
        <dbReference type="Rhea" id="RHEA-COMP:11965"/>
        <dbReference type="ChEBI" id="CHEBI:15377"/>
        <dbReference type="ChEBI" id="CHEBI:15378"/>
        <dbReference type="ChEBI" id="CHEBI:15379"/>
        <dbReference type="ChEBI" id="CHEBI:30879"/>
        <dbReference type="ChEBI" id="CHEBI:57618"/>
        <dbReference type="ChEBI" id="CHEBI:58210"/>
        <dbReference type="ChEBI" id="CHEBI:142491"/>
        <dbReference type="EC" id="1.14.14.1"/>
    </reaction>
</comment>
<comment type="subcellular location">
    <subcellularLocation>
        <location evidence="3">Endoplasmic reticulum membrane</location>
    </subcellularLocation>
    <subcellularLocation>
        <location evidence="2">Microsome membrane</location>
    </subcellularLocation>
</comment>
<feature type="binding site" description="axial binding residue" evidence="15">
    <location>
        <position position="394"/>
    </location>
    <ligand>
        <name>heme</name>
        <dbReference type="ChEBI" id="CHEBI:30413"/>
    </ligand>
    <ligandPart>
        <name>Fe</name>
        <dbReference type="ChEBI" id="CHEBI:18248"/>
    </ligandPart>
</feature>
<evidence type="ECO:0000256" key="1">
    <source>
        <dbReference type="ARBA" id="ARBA00001971"/>
    </source>
</evidence>
<keyword evidence="8" id="KW-0492">Microsome</keyword>
<evidence type="ECO:0000313" key="18">
    <source>
        <dbReference type="Proteomes" id="UP000694393"/>
    </source>
</evidence>
<evidence type="ECO:0000256" key="9">
    <source>
        <dbReference type="ARBA" id="ARBA00023002"/>
    </source>
</evidence>
<accession>A0A8C8VPG9</accession>
<dbReference type="SUPFAM" id="SSF48264">
    <property type="entry name" value="Cytochrome P450"/>
    <property type="match status" value="1"/>
</dbReference>
<keyword evidence="11 16" id="KW-0503">Monooxygenase</keyword>
<dbReference type="InterPro" id="IPR008067">
    <property type="entry name" value="Cyt_P450_E_grp-I_CYP2A-like"/>
</dbReference>
<evidence type="ECO:0000256" key="11">
    <source>
        <dbReference type="ARBA" id="ARBA00023033"/>
    </source>
</evidence>
<dbReference type="InterPro" id="IPR036396">
    <property type="entry name" value="Cyt_P450_sf"/>
</dbReference>
<dbReference type="PROSITE" id="PS00086">
    <property type="entry name" value="CYTOCHROME_P450"/>
    <property type="match status" value="1"/>
</dbReference>
<dbReference type="GO" id="GO:0006805">
    <property type="term" value="P:xenobiotic metabolic process"/>
    <property type="evidence" value="ECO:0007669"/>
    <property type="project" value="TreeGrafter"/>
</dbReference>